<feature type="transmembrane region" description="Helical" evidence="2">
    <location>
        <begin position="29"/>
        <end position="54"/>
    </location>
</feature>
<sequence>MSAEVAVETPVEAEGPGESGGMSERTARYILLGVGALAAWGLVVAFPWVAYVIVGAGLTIGCQRCQAWRAARREAADEAPQAAEQTTDVPGPDVAGALRELAKEGGSGVLLTRLRDYLDATDTKTVKALLDEASIPTRAGVRTPHGSGPGVHRDDIPPALPADEGAQEGRCSCRSEANANANNAPESDPREGIRVEPIGDTGHLIVRHPADATRHHAIRR</sequence>
<keyword evidence="2" id="KW-0472">Membrane</keyword>
<gene>
    <name evidence="3" type="ORF">NRO40_08345</name>
</gene>
<accession>A0ABY5N2T3</accession>
<proteinExistence type="predicted"/>
<evidence type="ECO:0000313" key="4">
    <source>
        <dbReference type="Proteomes" id="UP001060150"/>
    </source>
</evidence>
<keyword evidence="2" id="KW-1133">Transmembrane helix</keyword>
<organism evidence="3 4">
    <name type="scientific">Streptomyces changanensis</name>
    <dbReference type="NCBI Taxonomy" id="2964669"/>
    <lineage>
        <taxon>Bacteria</taxon>
        <taxon>Bacillati</taxon>
        <taxon>Actinomycetota</taxon>
        <taxon>Actinomycetes</taxon>
        <taxon>Kitasatosporales</taxon>
        <taxon>Streptomycetaceae</taxon>
        <taxon>Streptomyces</taxon>
    </lineage>
</organism>
<dbReference type="EMBL" id="CP102332">
    <property type="protein sequence ID" value="UUS30845.1"/>
    <property type="molecule type" value="Genomic_DNA"/>
</dbReference>
<feature type="region of interest" description="Disordered" evidence="1">
    <location>
        <begin position="1"/>
        <end position="21"/>
    </location>
</feature>
<keyword evidence="4" id="KW-1185">Reference proteome</keyword>
<dbReference type="RefSeq" id="WP_058942375.1">
    <property type="nucleotide sequence ID" value="NZ_CP102332.1"/>
</dbReference>
<evidence type="ECO:0000313" key="3">
    <source>
        <dbReference type="EMBL" id="UUS30845.1"/>
    </source>
</evidence>
<protein>
    <submittedName>
        <fullName evidence="3">Uncharacterized protein</fullName>
    </submittedName>
</protein>
<reference evidence="3" key="1">
    <citation type="submission" date="2022-08" db="EMBL/GenBank/DDBJ databases">
        <title>Streptomyces changanensis sp. nov., an actinomycete isolated from soil.</title>
        <authorList>
            <person name="Wu H."/>
            <person name="Han L."/>
        </authorList>
    </citation>
    <scope>NUCLEOTIDE SEQUENCE</scope>
    <source>
        <strain evidence="3">HL-66</strain>
    </source>
</reference>
<evidence type="ECO:0000256" key="1">
    <source>
        <dbReference type="SAM" id="MobiDB-lite"/>
    </source>
</evidence>
<keyword evidence="2" id="KW-0812">Transmembrane</keyword>
<evidence type="ECO:0000256" key="2">
    <source>
        <dbReference type="SAM" id="Phobius"/>
    </source>
</evidence>
<feature type="region of interest" description="Disordered" evidence="1">
    <location>
        <begin position="137"/>
        <end position="203"/>
    </location>
</feature>
<feature type="compositionally biased region" description="Low complexity" evidence="1">
    <location>
        <begin position="1"/>
        <end position="14"/>
    </location>
</feature>
<dbReference type="Proteomes" id="UP001060150">
    <property type="component" value="Chromosome"/>
</dbReference>
<name>A0ABY5N2T3_9ACTN</name>